<keyword evidence="1" id="KW-1133">Transmembrane helix</keyword>
<dbReference type="Ensembl" id="ENSACUT00000010307.1">
    <property type="protein sequence ID" value="ENSACUP00000009665.1"/>
    <property type="gene ID" value="ENSACUG00000006550.1"/>
</dbReference>
<dbReference type="OMA" id="CCFAVVY"/>
<reference evidence="2" key="1">
    <citation type="submission" date="2025-08" db="UniProtKB">
        <authorList>
            <consortium name="Ensembl"/>
        </authorList>
    </citation>
    <scope>IDENTIFICATION</scope>
</reference>
<evidence type="ECO:0000313" key="3">
    <source>
        <dbReference type="Proteomes" id="UP000472269"/>
    </source>
</evidence>
<organism evidence="2 3">
    <name type="scientific">Athene cunicularia</name>
    <name type="common">Burrowing owl</name>
    <name type="synonym">Speotyto cunicularia</name>
    <dbReference type="NCBI Taxonomy" id="194338"/>
    <lineage>
        <taxon>Eukaryota</taxon>
        <taxon>Metazoa</taxon>
        <taxon>Chordata</taxon>
        <taxon>Craniata</taxon>
        <taxon>Vertebrata</taxon>
        <taxon>Euteleostomi</taxon>
        <taxon>Archelosauria</taxon>
        <taxon>Archosauria</taxon>
        <taxon>Dinosauria</taxon>
        <taxon>Saurischia</taxon>
        <taxon>Theropoda</taxon>
        <taxon>Coelurosauria</taxon>
        <taxon>Aves</taxon>
        <taxon>Neognathae</taxon>
        <taxon>Neoaves</taxon>
        <taxon>Telluraves</taxon>
        <taxon>Strigiformes</taxon>
        <taxon>Strigidae</taxon>
        <taxon>Athene</taxon>
    </lineage>
</organism>
<keyword evidence="1" id="KW-0472">Membrane</keyword>
<keyword evidence="3" id="KW-1185">Reference proteome</keyword>
<reference evidence="2" key="2">
    <citation type="submission" date="2025-09" db="UniProtKB">
        <authorList>
            <consortium name="Ensembl"/>
        </authorList>
    </citation>
    <scope>IDENTIFICATION</scope>
</reference>
<dbReference type="Proteomes" id="UP000472269">
    <property type="component" value="Unplaced"/>
</dbReference>
<keyword evidence="1" id="KW-0812">Transmembrane</keyword>
<name>A0A663MBK3_ATHCN</name>
<sequence length="91" mass="10319">MSPYAASTVCIPFNFCCCFAVVYSQTSLSPFLSPHLSTLFPSLLLSLSRSLFFTLRDKRLLTSSRLMEPFFPQRNSGYDLLFQCTPQCTTE</sequence>
<accession>A0A663MBK3</accession>
<protein>
    <submittedName>
        <fullName evidence="2">Uncharacterized protein</fullName>
    </submittedName>
</protein>
<feature type="transmembrane region" description="Helical" evidence="1">
    <location>
        <begin position="34"/>
        <end position="55"/>
    </location>
</feature>
<proteinExistence type="predicted"/>
<evidence type="ECO:0000256" key="1">
    <source>
        <dbReference type="SAM" id="Phobius"/>
    </source>
</evidence>
<evidence type="ECO:0000313" key="2">
    <source>
        <dbReference type="Ensembl" id="ENSACUP00000009665.1"/>
    </source>
</evidence>
<dbReference type="AlphaFoldDB" id="A0A663MBK3"/>